<name>A0A9J5Z7Y7_SOLCO</name>
<dbReference type="Proteomes" id="UP000824120">
    <property type="component" value="Chromosome 5"/>
</dbReference>
<gene>
    <name evidence="2" type="ORF">H5410_029064</name>
</gene>
<accession>A0A9J5Z7Y7</accession>
<comment type="caution">
    <text evidence="2">The sequence shown here is derived from an EMBL/GenBank/DDBJ whole genome shotgun (WGS) entry which is preliminary data.</text>
</comment>
<dbReference type="InterPro" id="IPR004265">
    <property type="entry name" value="Dirigent"/>
</dbReference>
<dbReference type="EMBL" id="JACXVP010000005">
    <property type="protein sequence ID" value="KAG5607572.1"/>
    <property type="molecule type" value="Genomic_DNA"/>
</dbReference>
<dbReference type="PANTHER" id="PTHR46215:SF1">
    <property type="entry name" value="DIRIGENT PROTEIN 18"/>
    <property type="match status" value="1"/>
</dbReference>
<protein>
    <submittedName>
        <fullName evidence="2">Uncharacterized protein</fullName>
    </submittedName>
</protein>
<evidence type="ECO:0000313" key="3">
    <source>
        <dbReference type="Proteomes" id="UP000824120"/>
    </source>
</evidence>
<keyword evidence="3" id="KW-1185">Reference proteome</keyword>
<organism evidence="2 3">
    <name type="scientific">Solanum commersonii</name>
    <name type="common">Commerson's wild potato</name>
    <name type="synonym">Commerson's nightshade</name>
    <dbReference type="NCBI Taxonomy" id="4109"/>
    <lineage>
        <taxon>Eukaryota</taxon>
        <taxon>Viridiplantae</taxon>
        <taxon>Streptophyta</taxon>
        <taxon>Embryophyta</taxon>
        <taxon>Tracheophyta</taxon>
        <taxon>Spermatophyta</taxon>
        <taxon>Magnoliopsida</taxon>
        <taxon>eudicotyledons</taxon>
        <taxon>Gunneridae</taxon>
        <taxon>Pentapetalae</taxon>
        <taxon>asterids</taxon>
        <taxon>lamiids</taxon>
        <taxon>Solanales</taxon>
        <taxon>Solanaceae</taxon>
        <taxon>Solanoideae</taxon>
        <taxon>Solaneae</taxon>
        <taxon>Solanum</taxon>
    </lineage>
</organism>
<dbReference type="AlphaFoldDB" id="A0A9J5Z7Y7"/>
<proteinExistence type="predicted"/>
<feature type="signal peptide" evidence="1">
    <location>
        <begin position="1"/>
        <end position="28"/>
    </location>
</feature>
<evidence type="ECO:0000256" key="1">
    <source>
        <dbReference type="SAM" id="SignalP"/>
    </source>
</evidence>
<evidence type="ECO:0000313" key="2">
    <source>
        <dbReference type="EMBL" id="KAG5607572.1"/>
    </source>
</evidence>
<reference evidence="2 3" key="1">
    <citation type="submission" date="2020-09" db="EMBL/GenBank/DDBJ databases">
        <title>De no assembly of potato wild relative species, Solanum commersonii.</title>
        <authorList>
            <person name="Cho K."/>
        </authorList>
    </citation>
    <scope>NUCLEOTIDE SEQUENCE [LARGE SCALE GENOMIC DNA]</scope>
    <source>
        <strain evidence="2">LZ3.2</strain>
        <tissue evidence="2">Leaf</tissue>
    </source>
</reference>
<sequence>MFRQSSSSLIAVLFAAINLAVLVSEATSKTITVIDDFLTSLLELGTQNVGKAQREYVASSVRLECSDEMAFTAMTEKGVYGDSLNFFGVYRIGSTMSRLSVTGKTLWIVVWKNQSFSVFTLLLPVTQASHLCFCALSHSSRRVCSHQAAKLKVLNSFLHRTPNQKMAQRCPVAPHQ</sequence>
<feature type="chain" id="PRO_5039917523" evidence="1">
    <location>
        <begin position="29"/>
        <end position="176"/>
    </location>
</feature>
<keyword evidence="1" id="KW-0732">Signal</keyword>
<dbReference type="PANTHER" id="PTHR46215">
    <property type="entry name" value="DIRIGENT PROTEIN 24-RELATED"/>
    <property type="match status" value="1"/>
</dbReference>